<proteinExistence type="predicted"/>
<dbReference type="CDD" id="cd03440">
    <property type="entry name" value="hot_dog"/>
    <property type="match status" value="1"/>
</dbReference>
<evidence type="ECO:0000313" key="3">
    <source>
        <dbReference type="Proteomes" id="UP001158045"/>
    </source>
</evidence>
<dbReference type="RefSeq" id="WP_281094723.1">
    <property type="nucleotide sequence ID" value="NZ_JARYZI010000007.1"/>
</dbReference>
<reference evidence="2 3" key="1">
    <citation type="submission" date="2023-04" db="EMBL/GenBank/DDBJ databases">
        <title>Fusibacter bizertensis strain WBS, isolated from littoral bottom sediments of the Arctic seas - biochemical and genomic analysis.</title>
        <authorList>
            <person name="Brioukhanov A.L."/>
        </authorList>
    </citation>
    <scope>NUCLEOTIDE SEQUENCE [LARGE SCALE GENOMIC DNA]</scope>
    <source>
        <strain evidence="2 3">WBS</strain>
    </source>
</reference>
<dbReference type="InterPro" id="IPR025540">
    <property type="entry name" value="FlK"/>
</dbReference>
<dbReference type="PANTHER" id="PTHR36934:SF1">
    <property type="entry name" value="THIOESTERASE DOMAIN-CONTAINING PROTEIN"/>
    <property type="match status" value="1"/>
</dbReference>
<dbReference type="InterPro" id="IPR054485">
    <property type="entry name" value="FlK-like_dom"/>
</dbReference>
<gene>
    <name evidence="2" type="ORF">QE109_11775</name>
</gene>
<dbReference type="EMBL" id="JARYZI010000007">
    <property type="protein sequence ID" value="MDH8678833.1"/>
    <property type="molecule type" value="Genomic_DNA"/>
</dbReference>
<dbReference type="PIRSF" id="PIRSF014972">
    <property type="entry name" value="FlK"/>
    <property type="match status" value="1"/>
</dbReference>
<dbReference type="InterPro" id="IPR029069">
    <property type="entry name" value="HotDog_dom_sf"/>
</dbReference>
<dbReference type="Pfam" id="PF22636">
    <property type="entry name" value="FlK"/>
    <property type="match status" value="1"/>
</dbReference>
<comment type="caution">
    <text evidence="2">The sequence shown here is derived from an EMBL/GenBank/DDBJ whole genome shotgun (WGS) entry which is preliminary data.</text>
</comment>
<dbReference type="PANTHER" id="PTHR36934">
    <property type="entry name" value="BLR0278 PROTEIN"/>
    <property type="match status" value="1"/>
</dbReference>
<evidence type="ECO:0000313" key="2">
    <source>
        <dbReference type="EMBL" id="MDH8678833.1"/>
    </source>
</evidence>
<keyword evidence="3" id="KW-1185">Reference proteome</keyword>
<organism evidence="2 3">
    <name type="scientific">Fusibacter bizertensis</name>
    <dbReference type="NCBI Taxonomy" id="1488331"/>
    <lineage>
        <taxon>Bacteria</taxon>
        <taxon>Bacillati</taxon>
        <taxon>Bacillota</taxon>
        <taxon>Clostridia</taxon>
        <taxon>Eubacteriales</taxon>
        <taxon>Eubacteriales Family XII. Incertae Sedis</taxon>
        <taxon>Fusibacter</taxon>
    </lineage>
</organism>
<protein>
    <submittedName>
        <fullName evidence="2">Thioesterase family protein</fullName>
    </submittedName>
</protein>
<sequence>MDAFANLYKGMTHTLQKKITIDDTALNYGSGKIENLFATPRLVALMVEACARLIDPKLPDGFVSVGNSISVDHFKPTLLGATVTVEVVVSGFNNGKYTFDMAAYDEFGKIGEGSHSRSLVHLDSFMNKANAREYDIAI</sequence>
<accession>A0ABT6NEI2</accession>
<dbReference type="Proteomes" id="UP001158045">
    <property type="component" value="Unassembled WGS sequence"/>
</dbReference>
<dbReference type="Gene3D" id="3.10.129.10">
    <property type="entry name" value="Hotdog Thioesterase"/>
    <property type="match status" value="1"/>
</dbReference>
<dbReference type="SUPFAM" id="SSF54637">
    <property type="entry name" value="Thioesterase/thiol ester dehydrase-isomerase"/>
    <property type="match status" value="1"/>
</dbReference>
<evidence type="ECO:0000259" key="1">
    <source>
        <dbReference type="Pfam" id="PF22636"/>
    </source>
</evidence>
<feature type="domain" description="Fluoroacetyl-CoA-specific thioesterase-like" evidence="1">
    <location>
        <begin position="20"/>
        <end position="121"/>
    </location>
</feature>
<name>A0ABT6NEI2_9FIRM</name>